<accession>A0AAN9VAN6</accession>
<evidence type="ECO:0000313" key="2">
    <source>
        <dbReference type="Proteomes" id="UP001378592"/>
    </source>
</evidence>
<organism evidence="1 2">
    <name type="scientific">Gryllus longicercus</name>
    <dbReference type="NCBI Taxonomy" id="2509291"/>
    <lineage>
        <taxon>Eukaryota</taxon>
        <taxon>Metazoa</taxon>
        <taxon>Ecdysozoa</taxon>
        <taxon>Arthropoda</taxon>
        <taxon>Hexapoda</taxon>
        <taxon>Insecta</taxon>
        <taxon>Pterygota</taxon>
        <taxon>Neoptera</taxon>
        <taxon>Polyneoptera</taxon>
        <taxon>Orthoptera</taxon>
        <taxon>Ensifera</taxon>
        <taxon>Gryllidea</taxon>
        <taxon>Grylloidea</taxon>
        <taxon>Gryllidae</taxon>
        <taxon>Gryllinae</taxon>
        <taxon>Gryllus</taxon>
    </lineage>
</organism>
<dbReference type="AlphaFoldDB" id="A0AAN9VAN6"/>
<protein>
    <submittedName>
        <fullName evidence="1">Uncharacterized protein</fullName>
    </submittedName>
</protein>
<dbReference type="Proteomes" id="UP001378592">
    <property type="component" value="Unassembled WGS sequence"/>
</dbReference>
<name>A0AAN9VAN6_9ORTH</name>
<reference evidence="1 2" key="1">
    <citation type="submission" date="2024-03" db="EMBL/GenBank/DDBJ databases">
        <title>The genome assembly and annotation of the cricket Gryllus longicercus Weissman &amp; Gray.</title>
        <authorList>
            <person name="Szrajer S."/>
            <person name="Gray D."/>
            <person name="Ylla G."/>
        </authorList>
    </citation>
    <scope>NUCLEOTIDE SEQUENCE [LARGE SCALE GENOMIC DNA]</scope>
    <source>
        <strain evidence="1">DAG 2021-001</strain>
        <tissue evidence="1">Whole body minus gut</tissue>
    </source>
</reference>
<evidence type="ECO:0000313" key="1">
    <source>
        <dbReference type="EMBL" id="KAK7793577.1"/>
    </source>
</evidence>
<proteinExistence type="predicted"/>
<keyword evidence="2" id="KW-1185">Reference proteome</keyword>
<dbReference type="EMBL" id="JAZDUA010000372">
    <property type="protein sequence ID" value="KAK7793577.1"/>
    <property type="molecule type" value="Genomic_DNA"/>
</dbReference>
<sequence length="158" mass="17537">MPLLNGPLLNDAATGTSLAYPVPQCLLSPAYISYPTRPHWPQRHLLDVQLGKLAQAGIFTKLDSDMWMKFRALGLVHRGPALSTSSSNVPTPEEPRPLQLSALHEPTAVLCVGTFAAAMTFLVEMAFRMRACRLLVKKSRLFLRLRSAEPPRWALLAY</sequence>
<gene>
    <name evidence="1" type="ORF">R5R35_008872</name>
</gene>
<comment type="caution">
    <text evidence="1">The sequence shown here is derived from an EMBL/GenBank/DDBJ whole genome shotgun (WGS) entry which is preliminary data.</text>
</comment>